<proteinExistence type="predicted"/>
<dbReference type="Proteomes" id="UP000321571">
    <property type="component" value="Unassembled WGS sequence"/>
</dbReference>
<organism evidence="2 3">
    <name type="scientific">Aeromicrobium terrae</name>
    <dbReference type="NCBI Taxonomy" id="2498846"/>
    <lineage>
        <taxon>Bacteria</taxon>
        <taxon>Bacillati</taxon>
        <taxon>Actinomycetota</taxon>
        <taxon>Actinomycetes</taxon>
        <taxon>Propionibacteriales</taxon>
        <taxon>Nocardioidaceae</taxon>
        <taxon>Aeromicrobium</taxon>
    </lineage>
</organism>
<reference evidence="2 3" key="1">
    <citation type="submission" date="2019-06" db="EMBL/GenBank/DDBJ databases">
        <title>Aeromicrobium sp. nov., isolated from a maize field.</title>
        <authorList>
            <person name="Lin S.-Y."/>
            <person name="Tsai C.-F."/>
            <person name="Young C.-C."/>
        </authorList>
    </citation>
    <scope>NUCLEOTIDE SEQUENCE [LARGE SCALE GENOMIC DNA]</scope>
    <source>
        <strain evidence="2 3">CC-CFT486</strain>
    </source>
</reference>
<dbReference type="AlphaFoldDB" id="A0A5C8NFF6"/>
<evidence type="ECO:0000259" key="1">
    <source>
        <dbReference type="Pfam" id="PF09995"/>
    </source>
</evidence>
<dbReference type="GO" id="GO:0016491">
    <property type="term" value="F:oxidoreductase activity"/>
    <property type="evidence" value="ECO:0007669"/>
    <property type="project" value="InterPro"/>
</dbReference>
<dbReference type="PANTHER" id="PTHR36151">
    <property type="entry name" value="BLR2777 PROTEIN"/>
    <property type="match status" value="1"/>
</dbReference>
<dbReference type="PANTHER" id="PTHR36151:SF3">
    <property type="entry name" value="ER-BOUND OXYGENASE MPAB_MPAB'_RUBBER OXYGENASE CATALYTIC DOMAIN-CONTAINING PROTEIN"/>
    <property type="match status" value="1"/>
</dbReference>
<accession>A0A5C8NFF6</accession>
<protein>
    <submittedName>
        <fullName evidence="2">DUF2236 domain-containing protein</fullName>
    </submittedName>
</protein>
<dbReference type="Pfam" id="PF09995">
    <property type="entry name" value="MPAB_Lcp_cat"/>
    <property type="match status" value="1"/>
</dbReference>
<evidence type="ECO:0000313" key="2">
    <source>
        <dbReference type="EMBL" id="TXL57539.1"/>
    </source>
</evidence>
<name>A0A5C8NFF6_9ACTN</name>
<dbReference type="OrthoDB" id="3422701at2"/>
<sequence>MQLGVPGVGHGVVESRVESGRIFDHPYKRTRTTLTYLAVAVLGDDDDRAMYRRAVNKAHAQVFSTDESPVKYHAMDPGLQLWVAACLYRGFEDTYAALIGELDPAEAERVYQASAPLGTTLQVRPEMWPATREDFQKYWDDMMDQVHIDDTVRAYLHAITRAKFLPRPIPWIIGGFNQFVTTGFLPQRFRDEMHYTWTDRQQRRFDRLMRTIGFVSRVVPRFVRELPFNVLLRDVRLRARRGWTVV</sequence>
<dbReference type="EMBL" id="VDUX01000007">
    <property type="protein sequence ID" value="TXL57539.1"/>
    <property type="molecule type" value="Genomic_DNA"/>
</dbReference>
<evidence type="ECO:0000313" key="3">
    <source>
        <dbReference type="Proteomes" id="UP000321571"/>
    </source>
</evidence>
<feature type="domain" description="ER-bound oxygenase mpaB/mpaB'/Rubber oxygenase catalytic" evidence="1">
    <location>
        <begin position="1"/>
        <end position="213"/>
    </location>
</feature>
<gene>
    <name evidence="2" type="ORF">FHP06_13470</name>
</gene>
<dbReference type="InterPro" id="IPR018713">
    <property type="entry name" value="MPAB/Lcp_cat_dom"/>
</dbReference>
<keyword evidence="3" id="KW-1185">Reference proteome</keyword>
<comment type="caution">
    <text evidence="2">The sequence shown here is derived from an EMBL/GenBank/DDBJ whole genome shotgun (WGS) entry which is preliminary data.</text>
</comment>